<dbReference type="Gene3D" id="3.30.300.130">
    <property type="entry name" value="Fe-S cluster assembly (FSCA)"/>
    <property type="match status" value="1"/>
</dbReference>
<sequence>MKIALTDAFAQEKIRANHALIQVIDPELNINIIDLGLVYGLDFTIPNRITVTMTLSTPHCPLGDAIESGVTNALGKVFPDYQVDIQLVWEPEWSIDLVSEAGKEQLGIK</sequence>
<evidence type="ECO:0000259" key="1">
    <source>
        <dbReference type="Pfam" id="PF01883"/>
    </source>
</evidence>
<reference evidence="2 3" key="1">
    <citation type="submission" date="2016-10" db="EMBL/GenBank/DDBJ databases">
        <authorList>
            <person name="de Groot N.N."/>
        </authorList>
    </citation>
    <scope>NUCLEOTIDE SEQUENCE [LARGE SCALE GENOMIC DNA]</scope>
    <source>
        <strain evidence="2 3">DSM 22789</strain>
    </source>
</reference>
<dbReference type="InterPro" id="IPR034904">
    <property type="entry name" value="FSCA_dom_sf"/>
</dbReference>
<evidence type="ECO:0000313" key="3">
    <source>
        <dbReference type="Proteomes" id="UP000198785"/>
    </source>
</evidence>
<dbReference type="EMBL" id="FOZZ01000005">
    <property type="protein sequence ID" value="SFS83113.1"/>
    <property type="molecule type" value="Genomic_DNA"/>
</dbReference>
<dbReference type="AlphaFoldDB" id="A0A1I6T1X0"/>
<accession>A0A1I6T1X0</accession>
<dbReference type="PANTHER" id="PTHR42831">
    <property type="entry name" value="FE-S PROTEIN MATURATION AUXILIARY FACTOR YITW"/>
    <property type="match status" value="1"/>
</dbReference>
<name>A0A1I6T1X0_9SPHI</name>
<keyword evidence="3" id="KW-1185">Reference proteome</keyword>
<dbReference type="InterPro" id="IPR052339">
    <property type="entry name" value="Fe-S_Maturation_MIP18"/>
</dbReference>
<dbReference type="InterPro" id="IPR002744">
    <property type="entry name" value="MIP18-like"/>
</dbReference>
<protein>
    <submittedName>
        <fullName evidence="2">Metal-sulfur cluster biosynthetic enzyme</fullName>
    </submittedName>
</protein>
<dbReference type="STRING" id="683125.SAMN05660206_105207"/>
<dbReference type="Pfam" id="PF01883">
    <property type="entry name" value="FeS_assembly_P"/>
    <property type="match status" value="1"/>
</dbReference>
<dbReference type="SUPFAM" id="SSF117916">
    <property type="entry name" value="Fe-S cluster assembly (FSCA) domain-like"/>
    <property type="match status" value="1"/>
</dbReference>
<dbReference type="PANTHER" id="PTHR42831:SF1">
    <property type="entry name" value="FE-S PROTEIN MATURATION AUXILIARY FACTOR YITW"/>
    <property type="match status" value="1"/>
</dbReference>
<organism evidence="2 3">
    <name type="scientific">Sphingobacterium wenxiniae</name>
    <dbReference type="NCBI Taxonomy" id="683125"/>
    <lineage>
        <taxon>Bacteria</taxon>
        <taxon>Pseudomonadati</taxon>
        <taxon>Bacteroidota</taxon>
        <taxon>Sphingobacteriia</taxon>
        <taxon>Sphingobacteriales</taxon>
        <taxon>Sphingobacteriaceae</taxon>
        <taxon>Sphingobacterium</taxon>
    </lineage>
</organism>
<dbReference type="RefSeq" id="WP_093365360.1">
    <property type="nucleotide sequence ID" value="NZ_FOZZ01000005.1"/>
</dbReference>
<gene>
    <name evidence="2" type="ORF">SAMN05660206_105207</name>
</gene>
<dbReference type="Proteomes" id="UP000198785">
    <property type="component" value="Unassembled WGS sequence"/>
</dbReference>
<proteinExistence type="predicted"/>
<evidence type="ECO:0000313" key="2">
    <source>
        <dbReference type="EMBL" id="SFS83113.1"/>
    </source>
</evidence>
<feature type="domain" description="MIP18 family-like" evidence="1">
    <location>
        <begin position="18"/>
        <end position="79"/>
    </location>
</feature>
<dbReference type="OrthoDB" id="9805360at2"/>